<evidence type="ECO:0000313" key="2">
    <source>
        <dbReference type="Proteomes" id="UP000288805"/>
    </source>
</evidence>
<dbReference type="Gene3D" id="1.25.10.10">
    <property type="entry name" value="Leucine-rich Repeat Variant"/>
    <property type="match status" value="1"/>
</dbReference>
<gene>
    <name evidence="1" type="ORF">CK203_105753</name>
</gene>
<sequence length="130" mass="14889">MTQECDQYVKKLGRPIALEASLKWQEVWMVMGEVLVIPYCLHLHGADLLIQFFDQYEKLLTSPNYVTRRQSLKVTSLGISFGASKFPYNEALHLRSSVFESYDDIVEGCAALGHTDKYLVAEDEYHINIV</sequence>
<evidence type="ECO:0000313" key="1">
    <source>
        <dbReference type="EMBL" id="RVW55558.1"/>
    </source>
</evidence>
<organism evidence="1 2">
    <name type="scientific">Vitis vinifera</name>
    <name type="common">Grape</name>
    <dbReference type="NCBI Taxonomy" id="29760"/>
    <lineage>
        <taxon>Eukaryota</taxon>
        <taxon>Viridiplantae</taxon>
        <taxon>Streptophyta</taxon>
        <taxon>Embryophyta</taxon>
        <taxon>Tracheophyta</taxon>
        <taxon>Spermatophyta</taxon>
        <taxon>Magnoliopsida</taxon>
        <taxon>eudicotyledons</taxon>
        <taxon>Gunneridae</taxon>
        <taxon>Pentapetalae</taxon>
        <taxon>rosids</taxon>
        <taxon>Vitales</taxon>
        <taxon>Vitaceae</taxon>
        <taxon>Viteae</taxon>
        <taxon>Vitis</taxon>
    </lineage>
</organism>
<accession>A0A438F6B7</accession>
<dbReference type="AlphaFoldDB" id="A0A438F6B7"/>
<comment type="caution">
    <text evidence="1">The sequence shown here is derived from an EMBL/GenBank/DDBJ whole genome shotgun (WGS) entry which is preliminary data.</text>
</comment>
<proteinExistence type="predicted"/>
<dbReference type="InterPro" id="IPR011989">
    <property type="entry name" value="ARM-like"/>
</dbReference>
<reference evidence="1 2" key="1">
    <citation type="journal article" date="2018" name="PLoS Genet.">
        <title>Population sequencing reveals clonal diversity and ancestral inbreeding in the grapevine cultivar Chardonnay.</title>
        <authorList>
            <person name="Roach M.J."/>
            <person name="Johnson D.L."/>
            <person name="Bohlmann J."/>
            <person name="van Vuuren H.J."/>
            <person name="Jones S.J."/>
            <person name="Pretorius I.S."/>
            <person name="Schmidt S.A."/>
            <person name="Borneman A.R."/>
        </authorList>
    </citation>
    <scope>NUCLEOTIDE SEQUENCE [LARGE SCALE GENOMIC DNA]</scope>
    <source>
        <strain evidence="2">cv. Chardonnay</strain>
        <tissue evidence="1">Leaf</tissue>
    </source>
</reference>
<name>A0A438F6B7_VITVI</name>
<dbReference type="Proteomes" id="UP000288805">
    <property type="component" value="Unassembled WGS sequence"/>
</dbReference>
<dbReference type="EMBL" id="QGNW01001113">
    <property type="protein sequence ID" value="RVW55558.1"/>
    <property type="molecule type" value="Genomic_DNA"/>
</dbReference>
<protein>
    <submittedName>
        <fullName evidence="1">Uncharacterized protein</fullName>
    </submittedName>
</protein>